<keyword evidence="2" id="KW-1185">Reference proteome</keyword>
<evidence type="ECO:0000313" key="2">
    <source>
        <dbReference type="Proteomes" id="UP001159427"/>
    </source>
</evidence>
<evidence type="ECO:0000313" key="1">
    <source>
        <dbReference type="EMBL" id="CAH3028061.1"/>
    </source>
</evidence>
<accession>A0ABN8MHR0</accession>
<reference evidence="1 2" key="1">
    <citation type="submission" date="2022-05" db="EMBL/GenBank/DDBJ databases">
        <authorList>
            <consortium name="Genoscope - CEA"/>
            <person name="William W."/>
        </authorList>
    </citation>
    <scope>NUCLEOTIDE SEQUENCE [LARGE SCALE GENOMIC DNA]</scope>
</reference>
<dbReference type="Proteomes" id="UP001159427">
    <property type="component" value="Unassembled WGS sequence"/>
</dbReference>
<organism evidence="1 2">
    <name type="scientific">Porites evermanni</name>
    <dbReference type="NCBI Taxonomy" id="104178"/>
    <lineage>
        <taxon>Eukaryota</taxon>
        <taxon>Metazoa</taxon>
        <taxon>Cnidaria</taxon>
        <taxon>Anthozoa</taxon>
        <taxon>Hexacorallia</taxon>
        <taxon>Scleractinia</taxon>
        <taxon>Fungiina</taxon>
        <taxon>Poritidae</taxon>
        <taxon>Porites</taxon>
    </lineage>
</organism>
<proteinExistence type="predicted"/>
<sequence length="116" mass="13720">MRDSAWRLLGRWMTEKDWNTVLNAESCEDKFRLLMMGLTSAIDTFLPRKIDSANYKFWRNKVQCGVKKAKNHYYHDEVAQVESINSSKWWRQIKSHTVGVVASVSWGYLEYHITCK</sequence>
<dbReference type="EMBL" id="CALNXI010000488">
    <property type="protein sequence ID" value="CAH3028061.1"/>
    <property type="molecule type" value="Genomic_DNA"/>
</dbReference>
<gene>
    <name evidence="1" type="ORF">PEVE_00033038</name>
</gene>
<name>A0ABN8MHR0_9CNID</name>
<comment type="caution">
    <text evidence="1">The sequence shown here is derived from an EMBL/GenBank/DDBJ whole genome shotgun (WGS) entry which is preliminary data.</text>
</comment>
<protein>
    <submittedName>
        <fullName evidence="1">Uncharacterized protein</fullName>
    </submittedName>
</protein>